<evidence type="ECO:0000313" key="3">
    <source>
        <dbReference type="Proteomes" id="UP001202281"/>
    </source>
</evidence>
<protein>
    <submittedName>
        <fullName evidence="2">Gamma-glutamylcyclotransferase</fullName>
    </submittedName>
</protein>
<accession>A0ABT0BQC2</accession>
<name>A0ABT0BQC2_9SPHN</name>
<dbReference type="EMBL" id="JALHLG010000011">
    <property type="protein sequence ID" value="MCJ2187247.1"/>
    <property type="molecule type" value="Genomic_DNA"/>
</dbReference>
<dbReference type="InterPro" id="IPR009288">
    <property type="entry name" value="AIG2-like_dom"/>
</dbReference>
<dbReference type="Proteomes" id="UP001202281">
    <property type="component" value="Unassembled WGS sequence"/>
</dbReference>
<dbReference type="CDD" id="cd06661">
    <property type="entry name" value="GGCT_like"/>
    <property type="match status" value="1"/>
</dbReference>
<evidence type="ECO:0000259" key="1">
    <source>
        <dbReference type="Pfam" id="PF06094"/>
    </source>
</evidence>
<dbReference type="Gene3D" id="3.10.490.10">
    <property type="entry name" value="Gamma-glutamyl cyclotransferase-like"/>
    <property type="match status" value="1"/>
</dbReference>
<evidence type="ECO:0000313" key="2">
    <source>
        <dbReference type="EMBL" id="MCJ2187247.1"/>
    </source>
</evidence>
<sequence>MSRPARLFVYGTLQPQAGTRMARWIKGRLVRSEAACVPGRLFAVQGGNGWFPALVPAKSGSRVQGTLCELALALGDLSLLDRYEGPEYRRACLPVQTGGGGSVPAQVYLWRIGLPPGAPAIAGGDFADWLRRTRRQPFSTLRNGA</sequence>
<dbReference type="RefSeq" id="WP_243920686.1">
    <property type="nucleotide sequence ID" value="NZ_JALHLG010000011.1"/>
</dbReference>
<dbReference type="SUPFAM" id="SSF110857">
    <property type="entry name" value="Gamma-glutamyl cyclotransferase-like"/>
    <property type="match status" value="1"/>
</dbReference>
<dbReference type="InterPro" id="IPR013024">
    <property type="entry name" value="GGCT-like"/>
</dbReference>
<comment type="caution">
    <text evidence="2">The sequence shown here is derived from an EMBL/GenBank/DDBJ whole genome shotgun (WGS) entry which is preliminary data.</text>
</comment>
<reference evidence="2 3" key="1">
    <citation type="submission" date="2022-04" db="EMBL/GenBank/DDBJ databases">
        <title>Identification of a novel bacterium isolated from mangrove sediments.</title>
        <authorList>
            <person name="Pan X."/>
        </authorList>
    </citation>
    <scope>NUCLEOTIDE SEQUENCE [LARGE SCALE GENOMIC DNA]</scope>
    <source>
        <strain evidence="2 3">B2638</strain>
    </source>
</reference>
<gene>
    <name evidence="2" type="ORF">MTR66_10545</name>
</gene>
<dbReference type="Pfam" id="PF06094">
    <property type="entry name" value="GGACT"/>
    <property type="match status" value="1"/>
</dbReference>
<keyword evidence="3" id="KW-1185">Reference proteome</keyword>
<dbReference type="InterPro" id="IPR036568">
    <property type="entry name" value="GGCT-like_sf"/>
</dbReference>
<feature type="domain" description="Gamma-glutamylcyclotransferase AIG2-like" evidence="1">
    <location>
        <begin position="7"/>
        <end position="126"/>
    </location>
</feature>
<proteinExistence type="predicted"/>
<organism evidence="2 3">
    <name type="scientific">Novosphingobium beihaiensis</name>
    <dbReference type="NCBI Taxonomy" id="2930389"/>
    <lineage>
        <taxon>Bacteria</taxon>
        <taxon>Pseudomonadati</taxon>
        <taxon>Pseudomonadota</taxon>
        <taxon>Alphaproteobacteria</taxon>
        <taxon>Sphingomonadales</taxon>
        <taxon>Sphingomonadaceae</taxon>
        <taxon>Novosphingobium</taxon>
    </lineage>
</organism>